<dbReference type="GO" id="GO:0046872">
    <property type="term" value="F:metal ion binding"/>
    <property type="evidence" value="ECO:0007669"/>
    <property type="project" value="UniProtKB-KW"/>
</dbReference>
<organism evidence="7 8">
    <name type="scientific">Krasilnikovia cinnamomea</name>
    <dbReference type="NCBI Taxonomy" id="349313"/>
    <lineage>
        <taxon>Bacteria</taxon>
        <taxon>Bacillati</taxon>
        <taxon>Actinomycetota</taxon>
        <taxon>Actinomycetes</taxon>
        <taxon>Micromonosporales</taxon>
        <taxon>Micromonosporaceae</taxon>
        <taxon>Krasilnikovia</taxon>
    </lineage>
</organism>
<feature type="region of interest" description="Disordered" evidence="5">
    <location>
        <begin position="1"/>
        <end position="29"/>
    </location>
</feature>
<dbReference type="SFLD" id="SFLDG01067">
    <property type="entry name" value="SPASM/twitch_domain_containing"/>
    <property type="match status" value="1"/>
</dbReference>
<dbReference type="InterPro" id="IPR058240">
    <property type="entry name" value="rSAM_sf"/>
</dbReference>
<keyword evidence="2" id="KW-0479">Metal-binding</keyword>
<protein>
    <recommendedName>
        <fullName evidence="6">Radical SAM core domain-containing protein</fullName>
    </recommendedName>
</protein>
<dbReference type="InterPro" id="IPR013785">
    <property type="entry name" value="Aldolase_TIM"/>
</dbReference>
<dbReference type="AlphaFoldDB" id="A0A4Q7ZMV6"/>
<gene>
    <name evidence="7" type="ORF">EV385_4208</name>
</gene>
<dbReference type="NCBIfam" id="TIGR04269">
    <property type="entry name" value="SAM_SPASM_FxsB"/>
    <property type="match status" value="1"/>
</dbReference>
<dbReference type="SFLD" id="SFLDG01072">
    <property type="entry name" value="dehydrogenase_like"/>
    <property type="match status" value="1"/>
</dbReference>
<dbReference type="CDD" id="cd01335">
    <property type="entry name" value="Radical_SAM"/>
    <property type="match status" value="1"/>
</dbReference>
<dbReference type="SFLD" id="SFLDG01386">
    <property type="entry name" value="main_SPASM_domain-containing"/>
    <property type="match status" value="1"/>
</dbReference>
<dbReference type="InterPro" id="IPR023867">
    <property type="entry name" value="Sulphatase_maturase_rSAM"/>
</dbReference>
<dbReference type="GO" id="GO:0016491">
    <property type="term" value="F:oxidoreductase activity"/>
    <property type="evidence" value="ECO:0007669"/>
    <property type="project" value="InterPro"/>
</dbReference>
<dbReference type="PANTHER" id="PTHR43273">
    <property type="entry name" value="ANAEROBIC SULFATASE-MATURATING ENZYME HOMOLOG ASLB-RELATED"/>
    <property type="match status" value="1"/>
</dbReference>
<comment type="caution">
    <text evidence="7">The sequence shown here is derived from an EMBL/GenBank/DDBJ whole genome shotgun (WGS) entry which is preliminary data.</text>
</comment>
<dbReference type="Pfam" id="PF04055">
    <property type="entry name" value="Radical_SAM"/>
    <property type="match status" value="1"/>
</dbReference>
<evidence type="ECO:0000256" key="3">
    <source>
        <dbReference type="ARBA" id="ARBA00023004"/>
    </source>
</evidence>
<reference evidence="7 8" key="1">
    <citation type="submission" date="2019-02" db="EMBL/GenBank/DDBJ databases">
        <title>Sequencing the genomes of 1000 actinobacteria strains.</title>
        <authorList>
            <person name="Klenk H.-P."/>
        </authorList>
    </citation>
    <scope>NUCLEOTIDE SEQUENCE [LARGE SCALE GENOMIC DNA]</scope>
    <source>
        <strain evidence="7 8">DSM 45162</strain>
    </source>
</reference>
<evidence type="ECO:0000256" key="4">
    <source>
        <dbReference type="ARBA" id="ARBA00023014"/>
    </source>
</evidence>
<evidence type="ECO:0000256" key="5">
    <source>
        <dbReference type="SAM" id="MobiDB-lite"/>
    </source>
</evidence>
<evidence type="ECO:0000313" key="8">
    <source>
        <dbReference type="Proteomes" id="UP000292564"/>
    </source>
</evidence>
<evidence type="ECO:0000256" key="2">
    <source>
        <dbReference type="ARBA" id="ARBA00022723"/>
    </source>
</evidence>
<dbReference type="GO" id="GO:0051536">
    <property type="term" value="F:iron-sulfur cluster binding"/>
    <property type="evidence" value="ECO:0007669"/>
    <property type="project" value="UniProtKB-KW"/>
</dbReference>
<keyword evidence="4" id="KW-0411">Iron-sulfur</keyword>
<dbReference type="Proteomes" id="UP000292564">
    <property type="component" value="Unassembled WGS sequence"/>
</dbReference>
<dbReference type="RefSeq" id="WP_242624984.1">
    <property type="nucleotide sequence ID" value="NZ_SHKY01000001.1"/>
</dbReference>
<dbReference type="SFLD" id="SFLDS00029">
    <property type="entry name" value="Radical_SAM"/>
    <property type="match status" value="1"/>
</dbReference>
<keyword evidence="8" id="KW-1185">Reference proteome</keyword>
<name>A0A4Q7ZMV6_9ACTN</name>
<keyword evidence="3" id="KW-0408">Iron</keyword>
<evidence type="ECO:0000259" key="6">
    <source>
        <dbReference type="Pfam" id="PF04055"/>
    </source>
</evidence>
<dbReference type="InterPro" id="IPR026335">
    <property type="entry name" value="rSAM_SPASM_FxsB"/>
</dbReference>
<dbReference type="EMBL" id="SHKY01000001">
    <property type="protein sequence ID" value="RZU52350.1"/>
    <property type="molecule type" value="Genomic_DNA"/>
</dbReference>
<proteinExistence type="predicted"/>
<accession>A0A4Q7ZMV6</accession>
<feature type="domain" description="Radical SAM core" evidence="6">
    <location>
        <begin position="58"/>
        <end position="205"/>
    </location>
</feature>
<evidence type="ECO:0000313" key="7">
    <source>
        <dbReference type="EMBL" id="RZU52350.1"/>
    </source>
</evidence>
<keyword evidence="1" id="KW-0949">S-adenosyl-L-methionine</keyword>
<dbReference type="SUPFAM" id="SSF102114">
    <property type="entry name" value="Radical SAM enzymes"/>
    <property type="match status" value="1"/>
</dbReference>
<evidence type="ECO:0000256" key="1">
    <source>
        <dbReference type="ARBA" id="ARBA00022691"/>
    </source>
</evidence>
<dbReference type="InterPro" id="IPR007197">
    <property type="entry name" value="rSAM"/>
</dbReference>
<dbReference type="Gene3D" id="3.20.20.70">
    <property type="entry name" value="Aldolase class I"/>
    <property type="match status" value="1"/>
</dbReference>
<dbReference type="PANTHER" id="PTHR43273:SF8">
    <property type="entry name" value="RADICAL SAM DOMAIN PROTEIN"/>
    <property type="match status" value="1"/>
</dbReference>
<sequence length="427" mass="46629">MRIPGAVGLTVPARDLGMPSTRGPEGAPAPWPDELLDVAALRATGWRPTPFRDVVLKVHQRCNLACDYCYVYEMADQSWRTRPRAMERQTWRAAAARMAEHARGHDLRAMRLILHGGEPLLAGADRLAALVGDFRASLEGHCRLDVQIQTNGVLLDERMLGRLRDCGVTVGVSLDGAEADNDRHRRLPDGRGSFTAVDRALRLLSSPPYRSAFAGMLCTVDPGTDPLTCYEALLAYTPPAIDLLLPHANWSQPPVRDPHAGTTPHADWLIAVFDRWYDAPRQETSIRLFEDVIALALGGSGRSEQIGLSPVAVVVVETDGEIEQADSLKSTYPGACATGLTVFDDPFDAALGRPGVVARQIGVRALSDTCHACPVHTVCGGGHYAHRFRAGEGFRNPTVYCADMVRLIRHVTARVRADLDDRLRSRA</sequence>